<proteinExistence type="predicted"/>
<protein>
    <submittedName>
        <fullName evidence="1">Divalent cation transporter</fullName>
    </submittedName>
</protein>
<reference evidence="1 2" key="1">
    <citation type="journal article" date="2012" name="J. Bacteriol.">
        <title>Genome sequence of cold-adapted Pseudomonas mandelii strain JR-1.</title>
        <authorList>
            <person name="Jang S.H."/>
            <person name="Kim J."/>
            <person name="Kim J."/>
            <person name="Hong S."/>
            <person name="Lee C."/>
        </authorList>
    </citation>
    <scope>NUCLEOTIDE SEQUENCE [LARGE SCALE GENOMIC DNA]</scope>
    <source>
        <strain evidence="1 2">JR-1</strain>
    </source>
</reference>
<dbReference type="EMBL" id="CP005960">
    <property type="protein sequence ID" value="AHZ72093.1"/>
    <property type="molecule type" value="Genomic_DNA"/>
</dbReference>
<dbReference type="KEGG" id="pman:OU5_5014"/>
<gene>
    <name evidence="1" type="ORF">OU5_5014</name>
</gene>
<evidence type="ECO:0000313" key="1">
    <source>
        <dbReference type="EMBL" id="AHZ72093.1"/>
    </source>
</evidence>
<evidence type="ECO:0000313" key="2">
    <source>
        <dbReference type="Proteomes" id="UP000026913"/>
    </source>
</evidence>
<name>A0A024EIB0_9PSED</name>
<sequence length="112" mass="12713">MSEAVLQAFLRFLYFYFRHRRTPLPAAGHAGRINQSIHDWKNGILSNYWVSPWRYSTSPGGADGRNDTPPDGFKRQKIMAETSGCKTKLSAVLISPTATTHSEKKTHPHRKM</sequence>
<organism evidence="1 2">
    <name type="scientific">Pseudomonas mandelii JR-1</name>
    <dbReference type="NCBI Taxonomy" id="1147786"/>
    <lineage>
        <taxon>Bacteria</taxon>
        <taxon>Pseudomonadati</taxon>
        <taxon>Pseudomonadota</taxon>
        <taxon>Gammaproteobacteria</taxon>
        <taxon>Pseudomonadales</taxon>
        <taxon>Pseudomonadaceae</taxon>
        <taxon>Pseudomonas</taxon>
    </lineage>
</organism>
<dbReference type="HOGENOM" id="CLU_2143690_0_0_6"/>
<accession>A0A024EIB0</accession>
<dbReference type="AlphaFoldDB" id="A0A024EIB0"/>
<dbReference type="Proteomes" id="UP000026913">
    <property type="component" value="Chromosome"/>
</dbReference>